<feature type="compositionally biased region" description="Basic and acidic residues" evidence="1">
    <location>
        <begin position="47"/>
        <end position="56"/>
    </location>
</feature>
<feature type="region of interest" description="Disordered" evidence="1">
    <location>
        <begin position="27"/>
        <end position="67"/>
    </location>
</feature>
<accession>A0ABN9VJ09</accession>
<evidence type="ECO:0000256" key="1">
    <source>
        <dbReference type="SAM" id="MobiDB-lite"/>
    </source>
</evidence>
<evidence type="ECO:0000313" key="2">
    <source>
        <dbReference type="EMBL" id="CAK0872043.1"/>
    </source>
</evidence>
<protein>
    <submittedName>
        <fullName evidence="2">Uncharacterized protein</fullName>
    </submittedName>
</protein>
<dbReference type="EMBL" id="CAUYUJ010017126">
    <property type="protein sequence ID" value="CAK0872043.1"/>
    <property type="molecule type" value="Genomic_DNA"/>
</dbReference>
<keyword evidence="3" id="KW-1185">Reference proteome</keyword>
<organism evidence="2 3">
    <name type="scientific">Prorocentrum cordatum</name>
    <dbReference type="NCBI Taxonomy" id="2364126"/>
    <lineage>
        <taxon>Eukaryota</taxon>
        <taxon>Sar</taxon>
        <taxon>Alveolata</taxon>
        <taxon>Dinophyceae</taxon>
        <taxon>Prorocentrales</taxon>
        <taxon>Prorocentraceae</taxon>
        <taxon>Prorocentrum</taxon>
    </lineage>
</organism>
<dbReference type="Proteomes" id="UP001189429">
    <property type="component" value="Unassembled WGS sequence"/>
</dbReference>
<comment type="caution">
    <text evidence="2">The sequence shown here is derived from an EMBL/GenBank/DDBJ whole genome shotgun (WGS) entry which is preliminary data.</text>
</comment>
<reference evidence="2" key="1">
    <citation type="submission" date="2023-10" db="EMBL/GenBank/DDBJ databases">
        <authorList>
            <person name="Chen Y."/>
            <person name="Shah S."/>
            <person name="Dougan E. K."/>
            <person name="Thang M."/>
            <person name="Chan C."/>
        </authorList>
    </citation>
    <scope>NUCLEOTIDE SEQUENCE [LARGE SCALE GENOMIC DNA]</scope>
</reference>
<gene>
    <name evidence="2" type="ORF">PCOR1329_LOCUS57631</name>
</gene>
<name>A0ABN9VJ09_9DINO</name>
<feature type="non-terminal residue" evidence="2">
    <location>
        <position position="1"/>
    </location>
</feature>
<sequence length="112" mass="12182">DTKLDVATRDAVTYNVVHFGTSIECARSDDQSRQRVPSGQDALAAQSREDDDRQKYSEASGRPGNTAVDYARSLADGLERTAFAKVLLHAWQQLRCLLQVGNDEALSAAIGT</sequence>
<evidence type="ECO:0000313" key="3">
    <source>
        <dbReference type="Proteomes" id="UP001189429"/>
    </source>
</evidence>
<proteinExistence type="predicted"/>